<evidence type="ECO:0000313" key="1">
    <source>
        <dbReference type="EMBL" id="EAT97332.1"/>
    </source>
</evidence>
<accession>A7ZG68</accession>
<sequence length="56" mass="6682">MKTFNIPNIMISFIAMRSHSFLPIFIFLKPSTYNEAMFFKQFLIMMSKSITKKLKE</sequence>
<reference evidence="2" key="1">
    <citation type="submission" date="2007-10" db="EMBL/GenBank/DDBJ databases">
        <title>Genome sequence of Campylobacter concisus 13826 isolated from human feces.</title>
        <authorList>
            <person name="Fouts D.E."/>
            <person name="Mongodin E.F."/>
            <person name="Puiu D."/>
            <person name="Sebastian Y."/>
            <person name="Miller W.G."/>
            <person name="Mandrell R.E."/>
            <person name="On S."/>
            <person name="Nelson K.E."/>
        </authorList>
    </citation>
    <scope>NUCLEOTIDE SEQUENCE [LARGE SCALE GENOMIC DNA]</scope>
    <source>
        <strain evidence="2">13826</strain>
    </source>
</reference>
<dbReference type="KEGG" id="cco:CCC13826_0907"/>
<protein>
    <submittedName>
        <fullName evidence="1">Uncharacterized protein</fullName>
    </submittedName>
</protein>
<dbReference type="Proteomes" id="UP000001121">
    <property type="component" value="Chromosome"/>
</dbReference>
<evidence type="ECO:0000313" key="2">
    <source>
        <dbReference type="Proteomes" id="UP000001121"/>
    </source>
</evidence>
<dbReference type="AlphaFoldDB" id="A7ZG68"/>
<gene>
    <name evidence="1" type="ORF">CCC13826_0907</name>
</gene>
<dbReference type="EMBL" id="CP000792">
    <property type="protein sequence ID" value="EAT97332.1"/>
    <property type="molecule type" value="Genomic_DNA"/>
</dbReference>
<dbReference type="HOGENOM" id="CLU_211972_0_0_7"/>
<organism evidence="1 2">
    <name type="scientific">Campylobacter concisus (strain 13826)</name>
    <dbReference type="NCBI Taxonomy" id="360104"/>
    <lineage>
        <taxon>Bacteria</taxon>
        <taxon>Pseudomonadati</taxon>
        <taxon>Campylobacterota</taxon>
        <taxon>Epsilonproteobacteria</taxon>
        <taxon>Campylobacterales</taxon>
        <taxon>Campylobacteraceae</taxon>
        <taxon>Campylobacter</taxon>
    </lineage>
</organism>
<proteinExistence type="predicted"/>
<name>A7ZG68_CAMC1</name>
<dbReference type="STRING" id="360104.CCC13826_0907"/>